<dbReference type="Proteomes" id="UP000765509">
    <property type="component" value="Unassembled WGS sequence"/>
</dbReference>
<feature type="region of interest" description="Disordered" evidence="1">
    <location>
        <begin position="104"/>
        <end position="130"/>
    </location>
</feature>
<comment type="caution">
    <text evidence="2">The sequence shown here is derived from an EMBL/GenBank/DDBJ whole genome shotgun (WGS) entry which is preliminary data.</text>
</comment>
<feature type="compositionally biased region" description="Basic and acidic residues" evidence="1">
    <location>
        <begin position="29"/>
        <end position="40"/>
    </location>
</feature>
<dbReference type="EMBL" id="AVOT02012663">
    <property type="protein sequence ID" value="MBW0494622.1"/>
    <property type="molecule type" value="Genomic_DNA"/>
</dbReference>
<evidence type="ECO:0000313" key="2">
    <source>
        <dbReference type="EMBL" id="MBW0494622.1"/>
    </source>
</evidence>
<name>A0A9Q3H7Z8_9BASI</name>
<dbReference type="AlphaFoldDB" id="A0A9Q3H7Z8"/>
<dbReference type="OrthoDB" id="2501290at2759"/>
<evidence type="ECO:0000313" key="3">
    <source>
        <dbReference type="Proteomes" id="UP000765509"/>
    </source>
</evidence>
<evidence type="ECO:0000256" key="1">
    <source>
        <dbReference type="SAM" id="MobiDB-lite"/>
    </source>
</evidence>
<proteinExistence type="predicted"/>
<protein>
    <submittedName>
        <fullName evidence="2">Uncharacterized protein</fullName>
    </submittedName>
</protein>
<reference evidence="2" key="1">
    <citation type="submission" date="2021-03" db="EMBL/GenBank/DDBJ databases">
        <title>Draft genome sequence of rust myrtle Austropuccinia psidii MF-1, a brazilian biotype.</title>
        <authorList>
            <person name="Quecine M.C."/>
            <person name="Pachon D.M.R."/>
            <person name="Bonatelli M.L."/>
            <person name="Correr F.H."/>
            <person name="Franceschini L.M."/>
            <person name="Leite T.F."/>
            <person name="Margarido G.R.A."/>
            <person name="Almeida C.A."/>
            <person name="Ferrarezi J.A."/>
            <person name="Labate C.A."/>
        </authorList>
    </citation>
    <scope>NUCLEOTIDE SEQUENCE</scope>
    <source>
        <strain evidence="2">MF-1</strain>
    </source>
</reference>
<gene>
    <name evidence="2" type="ORF">O181_034337</name>
</gene>
<feature type="region of interest" description="Disordered" evidence="1">
    <location>
        <begin position="21"/>
        <end position="40"/>
    </location>
</feature>
<organism evidence="2 3">
    <name type="scientific">Austropuccinia psidii MF-1</name>
    <dbReference type="NCBI Taxonomy" id="1389203"/>
    <lineage>
        <taxon>Eukaryota</taxon>
        <taxon>Fungi</taxon>
        <taxon>Dikarya</taxon>
        <taxon>Basidiomycota</taxon>
        <taxon>Pucciniomycotina</taxon>
        <taxon>Pucciniomycetes</taxon>
        <taxon>Pucciniales</taxon>
        <taxon>Sphaerophragmiaceae</taxon>
        <taxon>Austropuccinia</taxon>
    </lineage>
</organism>
<sequence length="174" mass="20177">MKILKKYIAQELEARVLITQRLSPPSIAEQKESNNKEGRVQFKEEVFPGMQEALKKMKELTETLKEQKKVVKDEAPAENEDVKQFMDQSNELTNVATPQKKIINNPQSNIQGFRPRDNVSPPPNRSVPYVPAQNVPKFSVKFYYFMEEGNSVGRCNELVEDQNKKWVIRQGFNY</sequence>
<accession>A0A9Q3H7Z8</accession>
<keyword evidence="3" id="KW-1185">Reference proteome</keyword>